<reference evidence="2 3" key="1">
    <citation type="journal article" date="2015" name="Nature">
        <title>rRNA introns, odd ribosomes, and small enigmatic genomes across a large radiation of phyla.</title>
        <authorList>
            <person name="Brown C.T."/>
            <person name="Hug L.A."/>
            <person name="Thomas B.C."/>
            <person name="Sharon I."/>
            <person name="Castelle C.J."/>
            <person name="Singh A."/>
            <person name="Wilkins M.J."/>
            <person name="Williams K.H."/>
            <person name="Banfield J.F."/>
        </authorList>
    </citation>
    <scope>NUCLEOTIDE SEQUENCE [LARGE SCALE GENOMIC DNA]</scope>
</reference>
<keyword evidence="1" id="KW-0472">Membrane</keyword>
<name>A0A0G1KS41_9BACT</name>
<feature type="transmembrane region" description="Helical" evidence="1">
    <location>
        <begin position="9"/>
        <end position="27"/>
    </location>
</feature>
<organism evidence="2 3">
    <name type="scientific">Candidatus Giovannonibacteria bacterium GW2011_GWA1_44_25</name>
    <dbReference type="NCBI Taxonomy" id="1618645"/>
    <lineage>
        <taxon>Bacteria</taxon>
        <taxon>Candidatus Giovannoniibacteriota</taxon>
    </lineage>
</organism>
<evidence type="ECO:0000313" key="2">
    <source>
        <dbReference type="EMBL" id="KKT59132.1"/>
    </source>
</evidence>
<feature type="transmembrane region" description="Helical" evidence="1">
    <location>
        <begin position="64"/>
        <end position="88"/>
    </location>
</feature>
<feature type="transmembrane region" description="Helical" evidence="1">
    <location>
        <begin position="33"/>
        <end position="52"/>
    </location>
</feature>
<dbReference type="AlphaFoldDB" id="A0A0G1KS41"/>
<evidence type="ECO:0000256" key="1">
    <source>
        <dbReference type="SAM" id="Phobius"/>
    </source>
</evidence>
<dbReference type="EMBL" id="LCIR01000021">
    <property type="protein sequence ID" value="KKT59132.1"/>
    <property type="molecule type" value="Genomic_DNA"/>
</dbReference>
<proteinExistence type="predicted"/>
<sequence length="106" mass="11239">MEQITKRDGACLVGLAMAIVGICFLGTTTPNIFRGVISFALVLIGGTIYLLYQENRLITPKRISIYACGVAFFYVSAVIALILLGVLLASPALPFGLKIFIAGSIA</sequence>
<keyword evidence="1" id="KW-0812">Transmembrane</keyword>
<keyword evidence="1" id="KW-1133">Transmembrane helix</keyword>
<accession>A0A0G1KS41</accession>
<evidence type="ECO:0000313" key="3">
    <source>
        <dbReference type="Proteomes" id="UP000034087"/>
    </source>
</evidence>
<dbReference type="Proteomes" id="UP000034087">
    <property type="component" value="Unassembled WGS sequence"/>
</dbReference>
<comment type="caution">
    <text evidence="2">The sequence shown here is derived from an EMBL/GenBank/DDBJ whole genome shotgun (WGS) entry which is preliminary data.</text>
</comment>
<protein>
    <submittedName>
        <fullName evidence="2">Uncharacterized protein</fullName>
    </submittedName>
</protein>
<gene>
    <name evidence="2" type="ORF">UW53_C0021G0007</name>
</gene>